<reference evidence="1 2" key="1">
    <citation type="submission" date="2019-03" db="EMBL/GenBank/DDBJ databases">
        <title>Genomic Encyclopedia of Type Strains, Phase IV (KMG-IV): sequencing the most valuable type-strain genomes for metagenomic binning, comparative biology and taxonomic classification.</title>
        <authorList>
            <person name="Goeker M."/>
        </authorList>
    </citation>
    <scope>NUCLEOTIDE SEQUENCE [LARGE SCALE GENOMIC DNA]</scope>
    <source>
        <strain evidence="1 2">DSM 102969</strain>
    </source>
</reference>
<accession>A0A4R6RI98</accession>
<gene>
    <name evidence="1" type="ORF">EDD54_2239</name>
</gene>
<dbReference type="Proteomes" id="UP000294547">
    <property type="component" value="Unassembled WGS sequence"/>
</dbReference>
<dbReference type="Gene3D" id="2.40.300.10">
    <property type="entry name" value="Head decoration protein D"/>
    <property type="match status" value="1"/>
</dbReference>
<evidence type="ECO:0000313" key="1">
    <source>
        <dbReference type="EMBL" id="TDP85386.1"/>
    </source>
</evidence>
<dbReference type="OrthoDB" id="7996345at2"/>
<protein>
    <submittedName>
        <fullName evidence="1">Bacteriophage lambda head decoration protein D</fullName>
    </submittedName>
</protein>
<name>A0A4R6RI98_9HYPH</name>
<dbReference type="AlphaFoldDB" id="A0A4R6RI98"/>
<dbReference type="InterPro" id="IPR004195">
    <property type="entry name" value="Head_decoration_D"/>
</dbReference>
<evidence type="ECO:0000313" key="2">
    <source>
        <dbReference type="Proteomes" id="UP000294547"/>
    </source>
</evidence>
<dbReference type="Pfam" id="PF02924">
    <property type="entry name" value="HDPD"/>
    <property type="match status" value="1"/>
</dbReference>
<keyword evidence="2" id="KW-1185">Reference proteome</keyword>
<proteinExistence type="predicted"/>
<sequence length="126" mass="12726">MAALTEKKMITDWLKYEEPNHYSRETVTIASGAGVLATGTVLAKVTASGKYVAAAASGSDGTQTAVAVLVTPVDASAADQKAVVVARDAIAGHAGLTWGATINDSTKRAAAITQLAAVGILVRESA</sequence>
<organism evidence="1 2">
    <name type="scientific">Oharaeibacter diazotrophicus</name>
    <dbReference type="NCBI Taxonomy" id="1920512"/>
    <lineage>
        <taxon>Bacteria</taxon>
        <taxon>Pseudomonadati</taxon>
        <taxon>Pseudomonadota</taxon>
        <taxon>Alphaproteobacteria</taxon>
        <taxon>Hyphomicrobiales</taxon>
        <taxon>Pleomorphomonadaceae</taxon>
        <taxon>Oharaeibacter</taxon>
    </lineage>
</organism>
<comment type="caution">
    <text evidence="1">The sequence shown here is derived from an EMBL/GenBank/DDBJ whole genome shotgun (WGS) entry which is preliminary data.</text>
</comment>
<dbReference type="RefSeq" id="WP_126541234.1">
    <property type="nucleotide sequence ID" value="NZ_BSPM01000004.1"/>
</dbReference>
<dbReference type="EMBL" id="SNXY01000007">
    <property type="protein sequence ID" value="TDP85386.1"/>
    <property type="molecule type" value="Genomic_DNA"/>
</dbReference>